<dbReference type="SMART" id="SM00558">
    <property type="entry name" value="JmjC"/>
    <property type="match status" value="1"/>
</dbReference>
<organism evidence="3 4">
    <name type="scientific">Fistulifera solaris</name>
    <name type="common">Oleaginous diatom</name>
    <dbReference type="NCBI Taxonomy" id="1519565"/>
    <lineage>
        <taxon>Eukaryota</taxon>
        <taxon>Sar</taxon>
        <taxon>Stramenopiles</taxon>
        <taxon>Ochrophyta</taxon>
        <taxon>Bacillariophyta</taxon>
        <taxon>Bacillariophyceae</taxon>
        <taxon>Bacillariophycidae</taxon>
        <taxon>Naviculales</taxon>
        <taxon>Naviculaceae</taxon>
        <taxon>Fistulifera</taxon>
    </lineage>
</organism>
<feature type="region of interest" description="Disordered" evidence="1">
    <location>
        <begin position="1"/>
        <end position="66"/>
    </location>
</feature>
<proteinExistence type="predicted"/>
<feature type="region of interest" description="Disordered" evidence="1">
    <location>
        <begin position="549"/>
        <end position="570"/>
    </location>
</feature>
<feature type="region of interest" description="Disordered" evidence="1">
    <location>
        <begin position="495"/>
        <end position="519"/>
    </location>
</feature>
<dbReference type="GO" id="GO:0032454">
    <property type="term" value="F:histone H3K9 demethylase activity"/>
    <property type="evidence" value="ECO:0007669"/>
    <property type="project" value="TreeGrafter"/>
</dbReference>
<reference evidence="3 4" key="1">
    <citation type="journal article" date="2015" name="Plant Cell">
        <title>Oil accumulation by the oleaginous diatom Fistulifera solaris as revealed by the genome and transcriptome.</title>
        <authorList>
            <person name="Tanaka T."/>
            <person name="Maeda Y."/>
            <person name="Veluchamy A."/>
            <person name="Tanaka M."/>
            <person name="Abida H."/>
            <person name="Marechal E."/>
            <person name="Bowler C."/>
            <person name="Muto M."/>
            <person name="Sunaga Y."/>
            <person name="Tanaka M."/>
            <person name="Yoshino T."/>
            <person name="Taniguchi T."/>
            <person name="Fukuda Y."/>
            <person name="Nemoto M."/>
            <person name="Matsumoto M."/>
            <person name="Wong P.S."/>
            <person name="Aburatani S."/>
            <person name="Fujibuchi W."/>
        </authorList>
    </citation>
    <scope>NUCLEOTIDE SEQUENCE [LARGE SCALE GENOMIC DNA]</scope>
    <source>
        <strain evidence="3 4">JPCC DA0580</strain>
    </source>
</reference>
<feature type="compositionally biased region" description="Polar residues" evidence="1">
    <location>
        <begin position="27"/>
        <end position="44"/>
    </location>
</feature>
<dbReference type="OrthoDB" id="9547406at2759"/>
<evidence type="ECO:0000313" key="3">
    <source>
        <dbReference type="EMBL" id="GAX29130.1"/>
    </source>
</evidence>
<dbReference type="PROSITE" id="PS51184">
    <property type="entry name" value="JMJC"/>
    <property type="match status" value="1"/>
</dbReference>
<protein>
    <submittedName>
        <fullName evidence="3">Jumonji domain-containing protein 2</fullName>
    </submittedName>
</protein>
<dbReference type="GO" id="GO:0051864">
    <property type="term" value="F:histone H3K36 demethylase activity"/>
    <property type="evidence" value="ECO:0007669"/>
    <property type="project" value="TreeGrafter"/>
</dbReference>
<dbReference type="GO" id="GO:0010468">
    <property type="term" value="P:regulation of gene expression"/>
    <property type="evidence" value="ECO:0007669"/>
    <property type="project" value="TreeGrafter"/>
</dbReference>
<accession>A0A1Z5KS34</accession>
<evidence type="ECO:0000259" key="2">
    <source>
        <dbReference type="PROSITE" id="PS51184"/>
    </source>
</evidence>
<keyword evidence="4" id="KW-1185">Reference proteome</keyword>
<comment type="caution">
    <text evidence="3">The sequence shown here is derived from an EMBL/GenBank/DDBJ whole genome shotgun (WGS) entry which is preliminary data.</text>
</comment>
<dbReference type="InterPro" id="IPR003347">
    <property type="entry name" value="JmjC_dom"/>
</dbReference>
<dbReference type="GO" id="GO:0000785">
    <property type="term" value="C:chromatin"/>
    <property type="evidence" value="ECO:0007669"/>
    <property type="project" value="TreeGrafter"/>
</dbReference>
<feature type="compositionally biased region" description="Acidic residues" evidence="1">
    <location>
        <begin position="558"/>
        <end position="570"/>
    </location>
</feature>
<dbReference type="Pfam" id="PF02373">
    <property type="entry name" value="JmjC"/>
    <property type="match status" value="1"/>
</dbReference>
<evidence type="ECO:0000313" key="4">
    <source>
        <dbReference type="Proteomes" id="UP000198406"/>
    </source>
</evidence>
<dbReference type="PANTHER" id="PTHR10694:SF7">
    <property type="entry name" value="[HISTONE H3]-TRIMETHYL-L-LYSINE(9) DEMETHYLASE"/>
    <property type="match status" value="1"/>
</dbReference>
<gene>
    <name evidence="3" type="ORF">FisN_7Hh272</name>
</gene>
<feature type="domain" description="JmjC" evidence="2">
    <location>
        <begin position="235"/>
        <end position="396"/>
    </location>
</feature>
<evidence type="ECO:0000256" key="1">
    <source>
        <dbReference type="SAM" id="MobiDB-lite"/>
    </source>
</evidence>
<dbReference type="Gene3D" id="2.60.120.650">
    <property type="entry name" value="Cupin"/>
    <property type="match status" value="1"/>
</dbReference>
<name>A0A1Z5KS34_FISSO</name>
<dbReference type="PANTHER" id="PTHR10694">
    <property type="entry name" value="LYSINE-SPECIFIC DEMETHYLASE"/>
    <property type="match status" value="1"/>
</dbReference>
<dbReference type="AlphaFoldDB" id="A0A1Z5KS34"/>
<dbReference type="EMBL" id="BDSP01000285">
    <property type="protein sequence ID" value="GAX29130.1"/>
    <property type="molecule type" value="Genomic_DNA"/>
</dbReference>
<sequence length="588" mass="66192">MDQVTPTAMVSATTSCTPNVSPHELSSDSVSSKEQVLPKTSPTVSKDDTKSLPKMTPYEPKRSTHCTIHRPSLDDLKSLTFSDFVRKVVLPEASVMEEIGCDICMELREGIAKVVLPEGFQLAPLVTDRTARGDEWQQGTKLGDLEISSPITQNIRGIAGVYEYTFLEQKACSLWEFRDRADSYRKTQVGSVDEPDGYTSERLEALERLFWKRLSPTMPPAWYGADQQGSLFAEDDPAHGWSIGKLDSCLHVLDHIPGVTSPYLYAGMWGSVFCAHTEDMNLLSINYLHAGQPKFWYAVAEPDAPRFLTVCQFHFALQAGKCPEFLRHKRCLISPAILKKAGIRYQTAVQFPGEAIITFPASYHFGFNMGFNVAEATNFGVPEWLPFGKKASVCLCRPHAVRINVSRLAELLKLYEHDQKRLRRGSRLSWSQWSEKRRKQQEEEEAERKRREKYKRKMASAVSAQKKKGKVKQSEQQRRNEFWVEVVRPTTGDVAKTVKGKTPKPGGSKGKSLSRGTGVTSSTEVWHLAKPVRRKQGLALEDRVLCMLPGTTNTRDEELSDDDEEKAPLEEEEQCFAGIVTEIDDNHS</sequence>
<feature type="compositionally biased region" description="Polar residues" evidence="1">
    <location>
        <begin position="1"/>
        <end position="20"/>
    </location>
</feature>
<dbReference type="Proteomes" id="UP000198406">
    <property type="component" value="Unassembled WGS sequence"/>
</dbReference>
<dbReference type="SUPFAM" id="SSF51197">
    <property type="entry name" value="Clavaminate synthase-like"/>
    <property type="match status" value="1"/>
</dbReference>
<dbReference type="GO" id="GO:0005634">
    <property type="term" value="C:nucleus"/>
    <property type="evidence" value="ECO:0007669"/>
    <property type="project" value="TreeGrafter"/>
</dbReference>
<dbReference type="InParanoid" id="A0A1Z5KS34"/>
<feature type="region of interest" description="Disordered" evidence="1">
    <location>
        <begin position="426"/>
        <end position="478"/>
    </location>
</feature>
<feature type="compositionally biased region" description="Low complexity" evidence="1">
    <location>
        <begin position="503"/>
        <end position="518"/>
    </location>
</feature>